<evidence type="ECO:0000256" key="14">
    <source>
        <dbReference type="ARBA" id="ARBA00023170"/>
    </source>
</evidence>
<dbReference type="GO" id="GO:0004714">
    <property type="term" value="F:transmembrane receptor protein tyrosine kinase activity"/>
    <property type="evidence" value="ECO:0007669"/>
    <property type="project" value="UniProtKB-EC"/>
</dbReference>
<feature type="domain" description="MAM" evidence="16">
    <location>
        <begin position="1"/>
        <end position="125"/>
    </location>
</feature>
<evidence type="ECO:0000256" key="9">
    <source>
        <dbReference type="ARBA" id="ARBA00022840"/>
    </source>
</evidence>
<evidence type="ECO:0000313" key="17">
    <source>
        <dbReference type="EMBL" id="CAG7819175.1"/>
    </source>
</evidence>
<dbReference type="InterPro" id="IPR055163">
    <property type="entry name" value="ALK/LTK-like_GRD"/>
</dbReference>
<evidence type="ECO:0000256" key="15">
    <source>
        <dbReference type="ARBA" id="ARBA00023180"/>
    </source>
</evidence>
<evidence type="ECO:0000256" key="7">
    <source>
        <dbReference type="ARBA" id="ARBA00022741"/>
    </source>
</evidence>
<dbReference type="InterPro" id="IPR000998">
    <property type="entry name" value="MAM_dom"/>
</dbReference>
<evidence type="ECO:0000259" key="16">
    <source>
        <dbReference type="PROSITE" id="PS50060"/>
    </source>
</evidence>
<keyword evidence="8" id="KW-0418">Kinase</keyword>
<keyword evidence="10" id="KW-1133">Transmembrane helix</keyword>
<dbReference type="EMBL" id="CAJVCH010441343">
    <property type="protein sequence ID" value="CAG7819175.1"/>
    <property type="molecule type" value="Genomic_DNA"/>
</dbReference>
<keyword evidence="12" id="KW-0829">Tyrosine-protein kinase</keyword>
<evidence type="ECO:0000256" key="3">
    <source>
        <dbReference type="ARBA" id="ARBA00022475"/>
    </source>
</evidence>
<comment type="subcellular location">
    <subcellularLocation>
        <location evidence="1">Cell membrane</location>
        <topology evidence="1">Single-pass type I membrane protein</topology>
    </subcellularLocation>
</comment>
<keyword evidence="13" id="KW-1015">Disulfide bond</keyword>
<reference evidence="17" key="1">
    <citation type="submission" date="2021-06" db="EMBL/GenBank/DDBJ databases">
        <authorList>
            <person name="Hodson N. C."/>
            <person name="Mongue J. A."/>
            <person name="Jaron S. K."/>
        </authorList>
    </citation>
    <scope>NUCLEOTIDE SEQUENCE</scope>
</reference>
<dbReference type="OrthoDB" id="73209at2759"/>
<keyword evidence="18" id="KW-1185">Reference proteome</keyword>
<keyword evidence="3" id="KW-1003">Cell membrane</keyword>
<dbReference type="EC" id="2.7.10.1" evidence="2"/>
<dbReference type="PROSITE" id="PS50060">
    <property type="entry name" value="MAM_2"/>
    <property type="match status" value="1"/>
</dbReference>
<keyword evidence="11" id="KW-0472">Membrane</keyword>
<evidence type="ECO:0000313" key="18">
    <source>
        <dbReference type="Proteomes" id="UP000708208"/>
    </source>
</evidence>
<keyword evidence="5" id="KW-0812">Transmembrane</keyword>
<evidence type="ECO:0000256" key="8">
    <source>
        <dbReference type="ARBA" id="ARBA00022777"/>
    </source>
</evidence>
<keyword evidence="7" id="KW-0547">Nucleotide-binding</keyword>
<evidence type="ECO:0000256" key="12">
    <source>
        <dbReference type="ARBA" id="ARBA00023137"/>
    </source>
</evidence>
<dbReference type="InterPro" id="IPR051560">
    <property type="entry name" value="MAM_domain-containing"/>
</dbReference>
<dbReference type="GO" id="GO:0005524">
    <property type="term" value="F:ATP binding"/>
    <property type="evidence" value="ECO:0007669"/>
    <property type="project" value="UniProtKB-KW"/>
</dbReference>
<gene>
    <name evidence="17" type="ORF">AFUS01_LOCUS29638</name>
</gene>
<dbReference type="PANTHER" id="PTHR23282:SF146">
    <property type="entry name" value="RT07201P-RELATED"/>
    <property type="match status" value="1"/>
</dbReference>
<evidence type="ECO:0000256" key="6">
    <source>
        <dbReference type="ARBA" id="ARBA00022729"/>
    </source>
</evidence>
<evidence type="ECO:0000256" key="10">
    <source>
        <dbReference type="ARBA" id="ARBA00022989"/>
    </source>
</evidence>
<accession>A0A8J2PLC3</accession>
<dbReference type="Proteomes" id="UP000708208">
    <property type="component" value="Unassembled WGS sequence"/>
</dbReference>
<evidence type="ECO:0000256" key="1">
    <source>
        <dbReference type="ARBA" id="ARBA00004251"/>
    </source>
</evidence>
<comment type="caution">
    <text evidence="17">The sequence shown here is derived from an EMBL/GenBank/DDBJ whole genome shotgun (WGS) entry which is preliminary data.</text>
</comment>
<name>A0A8J2PLC3_9HEXA</name>
<proteinExistence type="predicted"/>
<keyword evidence="6" id="KW-0732">Signal</keyword>
<dbReference type="Pfam" id="PF00629">
    <property type="entry name" value="MAM"/>
    <property type="match status" value="1"/>
</dbReference>
<keyword evidence="4" id="KW-0808">Transferase</keyword>
<organism evidence="17 18">
    <name type="scientific">Allacma fusca</name>
    <dbReference type="NCBI Taxonomy" id="39272"/>
    <lineage>
        <taxon>Eukaryota</taxon>
        <taxon>Metazoa</taxon>
        <taxon>Ecdysozoa</taxon>
        <taxon>Arthropoda</taxon>
        <taxon>Hexapoda</taxon>
        <taxon>Collembola</taxon>
        <taxon>Symphypleona</taxon>
        <taxon>Sminthuridae</taxon>
        <taxon>Allacma</taxon>
    </lineage>
</organism>
<dbReference type="PANTHER" id="PTHR23282">
    <property type="entry name" value="APICAL ENDOSOMAL GLYCOPROTEIN PRECURSOR"/>
    <property type="match status" value="1"/>
</dbReference>
<evidence type="ECO:0000256" key="2">
    <source>
        <dbReference type="ARBA" id="ARBA00011902"/>
    </source>
</evidence>
<dbReference type="Pfam" id="PF12810">
    <property type="entry name" value="ALK_LTK_GRD"/>
    <property type="match status" value="1"/>
</dbReference>
<keyword evidence="9" id="KW-0067">ATP-binding</keyword>
<dbReference type="AlphaFoldDB" id="A0A8J2PLC3"/>
<evidence type="ECO:0000256" key="11">
    <source>
        <dbReference type="ARBA" id="ARBA00023136"/>
    </source>
</evidence>
<protein>
    <recommendedName>
        <fullName evidence="2">receptor protein-tyrosine kinase</fullName>
        <ecNumber evidence="2">2.7.10.1</ecNumber>
    </recommendedName>
</protein>
<evidence type="ECO:0000256" key="13">
    <source>
        <dbReference type="ARBA" id="ARBA00023157"/>
    </source>
</evidence>
<sequence>MNKNNSQFNDKATLQSQVFAPPPAYHSNSSSPYYKSCEIRFSYHMFGPHMGGLHLDAHEINPRIRRRFKPIWQIYGDQGNMWHSISKPLPDINYLYYLSFTALRGRRYIGDIALDDISLSPECIGLRVPVSELRGYHYEALLQKLQEDRKNDVPQIDPSNITKYEFTNCNNTGRFGPTQQQCTDAYKNTLLNNSVKVLTDSTGTSSTGIQVWTIPQTRHYTLIAKGASGGRGAESNQMTSHGSIVKVTLLLRQGEKLYMLVGQEGASVCDQNVTLPDKIRDACGSVGTNATSLGRVIRAPKNRNAFVDLIQMNKLLGGGGGGGGGTFIWKMDGKNQIPLLVAAGGGGLAYNASSTMLPYGRGFNITLEPQSGSTQPNGAGGGGGWRGPKVRFILEGLTVMSSRLGTQKDRFRDTDDENTTMWIAAGESVIDGGGLGGVPCIDSIKWGANGGFGGGGGGCTAGGAGGGYVVDQSIGERRAINGI</sequence>
<dbReference type="CDD" id="cd06263">
    <property type="entry name" value="MAM"/>
    <property type="match status" value="1"/>
</dbReference>
<dbReference type="GO" id="GO:0005886">
    <property type="term" value="C:plasma membrane"/>
    <property type="evidence" value="ECO:0007669"/>
    <property type="project" value="UniProtKB-SubCell"/>
</dbReference>
<evidence type="ECO:0000256" key="4">
    <source>
        <dbReference type="ARBA" id="ARBA00022679"/>
    </source>
</evidence>
<keyword evidence="15" id="KW-0325">Glycoprotein</keyword>
<evidence type="ECO:0000256" key="5">
    <source>
        <dbReference type="ARBA" id="ARBA00022692"/>
    </source>
</evidence>
<keyword evidence="14" id="KW-0675">Receptor</keyword>